<organism evidence="5 6">
    <name type="scientific">Limnobaculum zhutongyuii</name>
    <dbReference type="NCBI Taxonomy" id="2498113"/>
    <lineage>
        <taxon>Bacteria</taxon>
        <taxon>Pseudomonadati</taxon>
        <taxon>Pseudomonadota</taxon>
        <taxon>Gammaproteobacteria</taxon>
        <taxon>Enterobacterales</taxon>
        <taxon>Budviciaceae</taxon>
        <taxon>Limnobaculum</taxon>
    </lineage>
</organism>
<keyword evidence="4" id="KW-0812">Transmembrane</keyword>
<dbReference type="CDD" id="cd04647">
    <property type="entry name" value="LbH_MAT_like"/>
    <property type="match status" value="1"/>
</dbReference>
<dbReference type="SUPFAM" id="SSF51161">
    <property type="entry name" value="Trimeric LpxA-like enzymes"/>
    <property type="match status" value="1"/>
</dbReference>
<accession>A0A411WS69</accession>
<dbReference type="AlphaFoldDB" id="A0A411WS69"/>
<evidence type="ECO:0000256" key="2">
    <source>
        <dbReference type="ARBA" id="ARBA00022737"/>
    </source>
</evidence>
<keyword evidence="4" id="KW-1133">Transmembrane helix</keyword>
<reference evidence="5 6" key="1">
    <citation type="submission" date="2019-03" db="EMBL/GenBank/DDBJ databases">
        <title>Pragia sp. nov. isolated from the gut tract of Carduelis flavirostris.</title>
        <authorList>
            <person name="Ge Y."/>
        </authorList>
    </citation>
    <scope>NUCLEOTIDE SEQUENCE [LARGE SCALE GENOMIC DNA]</scope>
    <source>
        <strain evidence="5 6">CF-458</strain>
    </source>
</reference>
<keyword evidence="6" id="KW-1185">Reference proteome</keyword>
<dbReference type="Proteomes" id="UP000293154">
    <property type="component" value="Chromosome"/>
</dbReference>
<protein>
    <submittedName>
        <fullName evidence="5">Acetyltransferase</fullName>
    </submittedName>
</protein>
<dbReference type="OrthoDB" id="9815592at2"/>
<evidence type="ECO:0000256" key="1">
    <source>
        <dbReference type="ARBA" id="ARBA00022679"/>
    </source>
</evidence>
<keyword evidence="3" id="KW-0012">Acyltransferase</keyword>
<keyword evidence="1 5" id="KW-0808">Transferase</keyword>
<dbReference type="InterPro" id="IPR011004">
    <property type="entry name" value="Trimer_LpxA-like_sf"/>
</dbReference>
<proteinExistence type="predicted"/>
<evidence type="ECO:0000313" key="5">
    <source>
        <dbReference type="EMBL" id="QBH98835.1"/>
    </source>
</evidence>
<dbReference type="GO" id="GO:0016747">
    <property type="term" value="F:acyltransferase activity, transferring groups other than amino-acyl groups"/>
    <property type="evidence" value="ECO:0007669"/>
    <property type="project" value="UniProtKB-ARBA"/>
</dbReference>
<gene>
    <name evidence="5" type="ORF">EKN56_16950</name>
</gene>
<sequence>MSELYKRYGVIGIFNLVINVIYTKLLYSGARLIRRPFDIRGRKYIKLGNGFTSGRYCRFEAYPQDDDNNIVITFGSNCQVNDSVHIVGRKKVKIGNDVLIASRVFITDLNHGNYSGEQQSHPEEISDKRVLNSKDVVIGDNVWIGEGVSILPGVEIGRCTIIGANSVVTKSVPDYCIVGGNPAIILKKFDFEKKEWVSTK</sequence>
<dbReference type="EMBL" id="CP034752">
    <property type="protein sequence ID" value="QBH98835.1"/>
    <property type="molecule type" value="Genomic_DNA"/>
</dbReference>
<dbReference type="PROSITE" id="PS00101">
    <property type="entry name" value="HEXAPEP_TRANSFERASES"/>
    <property type="match status" value="1"/>
</dbReference>
<dbReference type="RefSeq" id="WP_130593756.1">
    <property type="nucleotide sequence ID" value="NZ_RYXY01000009.1"/>
</dbReference>
<dbReference type="InterPro" id="IPR018357">
    <property type="entry name" value="Hexapep_transf_CS"/>
</dbReference>
<keyword evidence="2" id="KW-0677">Repeat</keyword>
<dbReference type="KEGG" id="prag:EKN56_16950"/>
<keyword evidence="4" id="KW-0472">Membrane</keyword>
<dbReference type="PANTHER" id="PTHR23416:SF78">
    <property type="entry name" value="LIPOPOLYSACCHARIDE BIOSYNTHESIS O-ACETYL TRANSFERASE WBBJ-RELATED"/>
    <property type="match status" value="1"/>
</dbReference>
<evidence type="ECO:0000256" key="3">
    <source>
        <dbReference type="ARBA" id="ARBA00023315"/>
    </source>
</evidence>
<dbReference type="PANTHER" id="PTHR23416">
    <property type="entry name" value="SIALIC ACID SYNTHASE-RELATED"/>
    <property type="match status" value="1"/>
</dbReference>
<evidence type="ECO:0000256" key="4">
    <source>
        <dbReference type="SAM" id="Phobius"/>
    </source>
</evidence>
<name>A0A411WS69_9GAMM</name>
<dbReference type="Pfam" id="PF00132">
    <property type="entry name" value="Hexapep"/>
    <property type="match status" value="1"/>
</dbReference>
<dbReference type="InterPro" id="IPR051159">
    <property type="entry name" value="Hexapeptide_acetyltransf"/>
</dbReference>
<feature type="transmembrane region" description="Helical" evidence="4">
    <location>
        <begin position="12"/>
        <end position="33"/>
    </location>
</feature>
<dbReference type="Gene3D" id="2.160.10.10">
    <property type="entry name" value="Hexapeptide repeat proteins"/>
    <property type="match status" value="1"/>
</dbReference>
<dbReference type="InterPro" id="IPR001451">
    <property type="entry name" value="Hexapep"/>
</dbReference>
<evidence type="ECO:0000313" key="6">
    <source>
        <dbReference type="Proteomes" id="UP000293154"/>
    </source>
</evidence>